<dbReference type="Proteomes" id="UP000269221">
    <property type="component" value="Unassembled WGS sequence"/>
</dbReference>
<accession>A0A3M0KKJ3</accession>
<feature type="region of interest" description="Disordered" evidence="1">
    <location>
        <begin position="37"/>
        <end position="84"/>
    </location>
</feature>
<feature type="compositionally biased region" description="Basic and acidic residues" evidence="1">
    <location>
        <begin position="75"/>
        <end position="84"/>
    </location>
</feature>
<evidence type="ECO:0000256" key="1">
    <source>
        <dbReference type="SAM" id="MobiDB-lite"/>
    </source>
</evidence>
<feature type="compositionally biased region" description="Polar residues" evidence="1">
    <location>
        <begin position="39"/>
        <end position="60"/>
    </location>
</feature>
<organism evidence="2 3">
    <name type="scientific">Hirundo rustica rustica</name>
    <dbReference type="NCBI Taxonomy" id="333673"/>
    <lineage>
        <taxon>Eukaryota</taxon>
        <taxon>Metazoa</taxon>
        <taxon>Chordata</taxon>
        <taxon>Craniata</taxon>
        <taxon>Vertebrata</taxon>
        <taxon>Euteleostomi</taxon>
        <taxon>Archelosauria</taxon>
        <taxon>Archosauria</taxon>
        <taxon>Dinosauria</taxon>
        <taxon>Saurischia</taxon>
        <taxon>Theropoda</taxon>
        <taxon>Coelurosauria</taxon>
        <taxon>Aves</taxon>
        <taxon>Neognathae</taxon>
        <taxon>Neoaves</taxon>
        <taxon>Telluraves</taxon>
        <taxon>Australaves</taxon>
        <taxon>Passeriformes</taxon>
        <taxon>Sylvioidea</taxon>
        <taxon>Hirundinidae</taxon>
        <taxon>Hirundo</taxon>
    </lineage>
</organism>
<dbReference type="AlphaFoldDB" id="A0A3M0KKJ3"/>
<proteinExistence type="predicted"/>
<dbReference type="EMBL" id="QRBI01000108">
    <property type="protein sequence ID" value="RMC11744.1"/>
    <property type="molecule type" value="Genomic_DNA"/>
</dbReference>
<evidence type="ECO:0000313" key="2">
    <source>
        <dbReference type="EMBL" id="RMC11744.1"/>
    </source>
</evidence>
<keyword evidence="3" id="KW-1185">Reference proteome</keyword>
<protein>
    <submittedName>
        <fullName evidence="2">Uncharacterized protein</fullName>
    </submittedName>
</protein>
<sequence>MEAPRLAHTMSSPTSPCEEVIKNLSLEAIQLCDRDDDGSCQTWGSDASSTPPCPSLAQTEGKQKTPIETTPVKLQKGEEQRNKP</sequence>
<gene>
    <name evidence="2" type="ORF">DUI87_11868</name>
</gene>
<reference evidence="2 3" key="1">
    <citation type="submission" date="2018-07" db="EMBL/GenBank/DDBJ databases">
        <title>A high quality draft genome assembly of the barn swallow (H. rustica rustica).</title>
        <authorList>
            <person name="Formenti G."/>
            <person name="Chiara M."/>
            <person name="Poveda L."/>
            <person name="Francoijs K.-J."/>
            <person name="Bonisoli-Alquati A."/>
            <person name="Canova L."/>
            <person name="Gianfranceschi L."/>
            <person name="Horner D.S."/>
            <person name="Saino N."/>
        </authorList>
    </citation>
    <scope>NUCLEOTIDE SEQUENCE [LARGE SCALE GENOMIC DNA]</scope>
    <source>
        <strain evidence="2">Chelidonia</strain>
        <tissue evidence="2">Blood</tissue>
    </source>
</reference>
<dbReference type="OrthoDB" id="10477574at2759"/>
<name>A0A3M0KKJ3_HIRRU</name>
<comment type="caution">
    <text evidence="2">The sequence shown here is derived from an EMBL/GenBank/DDBJ whole genome shotgun (WGS) entry which is preliminary data.</text>
</comment>
<evidence type="ECO:0000313" key="3">
    <source>
        <dbReference type="Proteomes" id="UP000269221"/>
    </source>
</evidence>